<dbReference type="EC" id="2.3.1.57" evidence="2"/>
<dbReference type="InterPro" id="IPR050276">
    <property type="entry name" value="MshD_Acetyltransferase"/>
</dbReference>
<sequence length="149" mass="17391">MEIEIREVNEENLNDILSLRVHDHQKAYIETPFESLEDAKKCSYYKSAGLYVDKALVGFAMFGFFPQEDKGGRVWFDRYLIDKKYQGRGLGRILLTTLIEYLVQRFNCSEIYLSIYQDNIGALSLYKKLGFEFNGEMDINGEMVMVKKL</sequence>
<keyword evidence="2" id="KW-0012">Acyltransferase</keyword>
<proteinExistence type="predicted"/>
<protein>
    <submittedName>
        <fullName evidence="2">Spermine/spermidine acetyltransferase</fullName>
        <ecNumber evidence="2">2.3.1.57</ecNumber>
    </submittedName>
</protein>
<dbReference type="RefSeq" id="WP_236334596.1">
    <property type="nucleotide sequence ID" value="NZ_CAKMMG010000003.1"/>
</dbReference>
<dbReference type="CDD" id="cd04301">
    <property type="entry name" value="NAT_SF"/>
    <property type="match status" value="1"/>
</dbReference>
<comment type="caution">
    <text evidence="2">The sequence shown here is derived from an EMBL/GenBank/DDBJ whole genome shotgun (WGS) entry which is preliminary data.</text>
</comment>
<keyword evidence="2" id="KW-0808">Transferase</keyword>
<evidence type="ECO:0000259" key="1">
    <source>
        <dbReference type="PROSITE" id="PS51186"/>
    </source>
</evidence>
<dbReference type="SUPFAM" id="SSF55729">
    <property type="entry name" value="Acyl-CoA N-acyltransferases (Nat)"/>
    <property type="match status" value="1"/>
</dbReference>
<dbReference type="PANTHER" id="PTHR43617:SF34">
    <property type="entry name" value="PUTATIVE-RELATED"/>
    <property type="match status" value="1"/>
</dbReference>
<dbReference type="InterPro" id="IPR027455">
    <property type="entry name" value="Sper_AcTfrase_N"/>
</dbReference>
<accession>A0ABM9CBZ4</accession>
<dbReference type="Pfam" id="PF00583">
    <property type="entry name" value="Acetyltransf_1"/>
    <property type="match status" value="1"/>
</dbReference>
<organism evidence="2 3">
    <name type="scientific">Paenibacillus auburnensis</name>
    <dbReference type="NCBI Taxonomy" id="2905649"/>
    <lineage>
        <taxon>Bacteria</taxon>
        <taxon>Bacillati</taxon>
        <taxon>Bacillota</taxon>
        <taxon>Bacilli</taxon>
        <taxon>Bacillales</taxon>
        <taxon>Paenibacillaceae</taxon>
        <taxon>Paenibacillus</taxon>
    </lineage>
</organism>
<evidence type="ECO:0000313" key="3">
    <source>
        <dbReference type="Proteomes" id="UP000838324"/>
    </source>
</evidence>
<dbReference type="InterPro" id="IPR000182">
    <property type="entry name" value="GNAT_dom"/>
</dbReference>
<dbReference type="PANTHER" id="PTHR43617">
    <property type="entry name" value="L-AMINO ACID N-ACETYLTRANSFERASE"/>
    <property type="match status" value="1"/>
</dbReference>
<dbReference type="Gene3D" id="1.10.287.900">
    <property type="entry name" value="The crystal structure of the spermine/spermidine acetyltransferase from enterococcus faecali"/>
    <property type="match status" value="1"/>
</dbReference>
<evidence type="ECO:0000313" key="2">
    <source>
        <dbReference type="EMBL" id="CAH1208416.1"/>
    </source>
</evidence>
<name>A0ABM9CBZ4_9BACL</name>
<gene>
    <name evidence="2" type="primary">bltD</name>
    <name evidence="2" type="ORF">PAECIP111892_03105</name>
</gene>
<dbReference type="PROSITE" id="PS51186">
    <property type="entry name" value="GNAT"/>
    <property type="match status" value="1"/>
</dbReference>
<feature type="domain" description="N-acetyltransferase" evidence="1">
    <location>
        <begin position="3"/>
        <end position="149"/>
    </location>
</feature>
<reference evidence="2" key="1">
    <citation type="submission" date="2022-01" db="EMBL/GenBank/DDBJ databases">
        <authorList>
            <person name="Criscuolo A."/>
        </authorList>
    </citation>
    <scope>NUCLEOTIDE SEQUENCE</scope>
    <source>
        <strain evidence="2">CIP111892</strain>
    </source>
</reference>
<dbReference type="Gene3D" id="3.40.630.30">
    <property type="match status" value="1"/>
</dbReference>
<dbReference type="InterPro" id="IPR016181">
    <property type="entry name" value="Acyl_CoA_acyltransferase"/>
</dbReference>
<dbReference type="GO" id="GO:0004145">
    <property type="term" value="F:diamine N-acetyltransferase activity"/>
    <property type="evidence" value="ECO:0007669"/>
    <property type="project" value="UniProtKB-EC"/>
</dbReference>
<dbReference type="Proteomes" id="UP000838324">
    <property type="component" value="Unassembled WGS sequence"/>
</dbReference>
<keyword evidence="3" id="KW-1185">Reference proteome</keyword>
<dbReference type="EMBL" id="CAKMMG010000003">
    <property type="protein sequence ID" value="CAH1208416.1"/>
    <property type="molecule type" value="Genomic_DNA"/>
</dbReference>